<dbReference type="PANTHER" id="PTHR42852">
    <property type="entry name" value="THIOL:DISULFIDE INTERCHANGE PROTEIN DSBE"/>
    <property type="match status" value="1"/>
</dbReference>
<dbReference type="PROSITE" id="PS51352">
    <property type="entry name" value="THIOREDOXIN_2"/>
    <property type="match status" value="1"/>
</dbReference>
<evidence type="ECO:0000259" key="3">
    <source>
        <dbReference type="PROSITE" id="PS51352"/>
    </source>
</evidence>
<evidence type="ECO:0000256" key="1">
    <source>
        <dbReference type="ARBA" id="ARBA00023157"/>
    </source>
</evidence>
<dbReference type="RefSeq" id="WP_129076169.1">
    <property type="nucleotide sequence ID" value="NZ_QOUX01000001.1"/>
</dbReference>
<accession>A0A4Q0VVV7</accession>
<dbReference type="EMBL" id="QOUX01000001">
    <property type="protein sequence ID" value="RXJ03827.1"/>
    <property type="molecule type" value="Genomic_DNA"/>
</dbReference>
<dbReference type="SUPFAM" id="SSF52833">
    <property type="entry name" value="Thioredoxin-like"/>
    <property type="match status" value="1"/>
</dbReference>
<dbReference type="InterPro" id="IPR013766">
    <property type="entry name" value="Thioredoxin_domain"/>
</dbReference>
<keyword evidence="2" id="KW-0812">Transmembrane</keyword>
<dbReference type="InterPro" id="IPR017937">
    <property type="entry name" value="Thioredoxin_CS"/>
</dbReference>
<dbReference type="GO" id="GO:0016491">
    <property type="term" value="F:oxidoreductase activity"/>
    <property type="evidence" value="ECO:0007669"/>
    <property type="project" value="InterPro"/>
</dbReference>
<keyword evidence="2" id="KW-1133">Transmembrane helix</keyword>
<sequence length="201" mass="22880">MTNNRFISFMILLIALAFIIYVLVDNISIDNKGTEDNLLGDDPYVTKDEVGLLRGMYAPDFTLPLFGTEDERSLSDFHGNIVVLNLWASWCPPCRDEMPDLIKLDNQYKGKGVKVVGVNMATLERNEGATEQFMEEFNVNFPTFIDLPTESTNQRGIVESLYQVRALPATYILDEQGRIFISIRGKVTFEMLENEILKILK</sequence>
<dbReference type="Gene3D" id="3.40.30.10">
    <property type="entry name" value="Glutaredoxin"/>
    <property type="match status" value="1"/>
</dbReference>
<dbReference type="InterPro" id="IPR050553">
    <property type="entry name" value="Thioredoxin_ResA/DsbE_sf"/>
</dbReference>
<organism evidence="4 5">
    <name type="scientific">Anaerobacillus alkaliphilus</name>
    <dbReference type="NCBI Taxonomy" id="1548597"/>
    <lineage>
        <taxon>Bacteria</taxon>
        <taxon>Bacillati</taxon>
        <taxon>Bacillota</taxon>
        <taxon>Bacilli</taxon>
        <taxon>Bacillales</taxon>
        <taxon>Bacillaceae</taxon>
        <taxon>Anaerobacillus</taxon>
    </lineage>
</organism>
<evidence type="ECO:0000256" key="2">
    <source>
        <dbReference type="SAM" id="Phobius"/>
    </source>
</evidence>
<proteinExistence type="predicted"/>
<dbReference type="OrthoDB" id="25753at2"/>
<evidence type="ECO:0000313" key="4">
    <source>
        <dbReference type="EMBL" id="RXJ03827.1"/>
    </source>
</evidence>
<name>A0A4Q0VVV7_9BACI</name>
<dbReference type="PANTHER" id="PTHR42852:SF17">
    <property type="entry name" value="THIOREDOXIN-LIKE PROTEIN HI_1115"/>
    <property type="match status" value="1"/>
</dbReference>
<keyword evidence="5" id="KW-1185">Reference proteome</keyword>
<evidence type="ECO:0000313" key="5">
    <source>
        <dbReference type="Proteomes" id="UP000290649"/>
    </source>
</evidence>
<dbReference type="GO" id="GO:0016209">
    <property type="term" value="F:antioxidant activity"/>
    <property type="evidence" value="ECO:0007669"/>
    <property type="project" value="InterPro"/>
</dbReference>
<dbReference type="PROSITE" id="PS00194">
    <property type="entry name" value="THIOREDOXIN_1"/>
    <property type="match status" value="1"/>
</dbReference>
<gene>
    <name evidence="4" type="ORF">DS745_00085</name>
</gene>
<dbReference type="Proteomes" id="UP000290649">
    <property type="component" value="Unassembled WGS sequence"/>
</dbReference>
<keyword evidence="1" id="KW-1015">Disulfide bond</keyword>
<dbReference type="AlphaFoldDB" id="A0A4Q0VVV7"/>
<dbReference type="CDD" id="cd02966">
    <property type="entry name" value="TlpA_like_family"/>
    <property type="match status" value="1"/>
</dbReference>
<reference evidence="4 5" key="1">
    <citation type="journal article" date="2019" name="Int. J. Syst. Evol. Microbiol.">
        <title>Anaerobacillus alkaliphilus sp. nov., a novel alkaliphilic and moderately halophilic bacterium.</title>
        <authorList>
            <person name="Borsodi A.K."/>
            <person name="Aszalos J.M."/>
            <person name="Bihari P."/>
            <person name="Nagy I."/>
            <person name="Schumann P."/>
            <person name="Sproer C."/>
            <person name="Kovacs A.L."/>
            <person name="Boka K."/>
            <person name="Dobosy P."/>
            <person name="Ovari M."/>
            <person name="Szili-Kovacs T."/>
            <person name="Toth E."/>
        </authorList>
    </citation>
    <scope>NUCLEOTIDE SEQUENCE [LARGE SCALE GENOMIC DNA]</scope>
    <source>
        <strain evidence="4 5">B16-10</strain>
    </source>
</reference>
<protein>
    <submittedName>
        <fullName evidence="4">TlpA family protein disulfide reductase</fullName>
    </submittedName>
</protein>
<dbReference type="InterPro" id="IPR000866">
    <property type="entry name" value="AhpC/TSA"/>
</dbReference>
<comment type="caution">
    <text evidence="4">The sequence shown here is derived from an EMBL/GenBank/DDBJ whole genome shotgun (WGS) entry which is preliminary data.</text>
</comment>
<feature type="transmembrane region" description="Helical" evidence="2">
    <location>
        <begin position="6"/>
        <end position="24"/>
    </location>
</feature>
<feature type="domain" description="Thioredoxin" evidence="3">
    <location>
        <begin position="52"/>
        <end position="201"/>
    </location>
</feature>
<keyword evidence="2" id="KW-0472">Membrane</keyword>
<dbReference type="InterPro" id="IPR036249">
    <property type="entry name" value="Thioredoxin-like_sf"/>
</dbReference>
<dbReference type="Pfam" id="PF00578">
    <property type="entry name" value="AhpC-TSA"/>
    <property type="match status" value="1"/>
</dbReference>